<accession>A0AAV8RDK4</accession>
<dbReference type="InterPro" id="IPR004167">
    <property type="entry name" value="PSBD"/>
</dbReference>
<dbReference type="Gene3D" id="3.30.559.10">
    <property type="entry name" value="Chloramphenicol acetyltransferase-like domain"/>
    <property type="match status" value="1"/>
</dbReference>
<dbReference type="AlphaFoldDB" id="A0AAV8RDK4"/>
<proteinExistence type="inferred from homology"/>
<dbReference type="GO" id="GO:0045254">
    <property type="term" value="C:pyruvate dehydrogenase complex"/>
    <property type="evidence" value="ECO:0007669"/>
    <property type="project" value="InterPro"/>
</dbReference>
<dbReference type="InterPro" id="IPR045257">
    <property type="entry name" value="E2/Pdx1"/>
</dbReference>
<dbReference type="SUPFAM" id="SSF52777">
    <property type="entry name" value="CoA-dependent acyltransferases"/>
    <property type="match status" value="1"/>
</dbReference>
<gene>
    <name evidence="4" type="ORF">OPV22_015636</name>
</gene>
<feature type="domain" description="Peripheral subunit-binding (PSBD)" evidence="3">
    <location>
        <begin position="82"/>
        <end position="119"/>
    </location>
</feature>
<dbReference type="GO" id="GO:0004742">
    <property type="term" value="F:dihydrolipoyllysine-residue acetyltransferase activity"/>
    <property type="evidence" value="ECO:0007669"/>
    <property type="project" value="TreeGrafter"/>
</dbReference>
<dbReference type="PANTHER" id="PTHR23151">
    <property type="entry name" value="DIHYDROLIPOAMIDE ACETYL/SUCCINYL-TRANSFERASE-RELATED"/>
    <property type="match status" value="1"/>
</dbReference>
<evidence type="ECO:0000256" key="1">
    <source>
        <dbReference type="ARBA" id="ARBA00007317"/>
    </source>
</evidence>
<evidence type="ECO:0000313" key="5">
    <source>
        <dbReference type="Proteomes" id="UP001222027"/>
    </source>
</evidence>
<dbReference type="InterPro" id="IPR023213">
    <property type="entry name" value="CAT-like_dom_sf"/>
</dbReference>
<dbReference type="EMBL" id="JAQQAF010000004">
    <property type="protein sequence ID" value="KAJ8493915.1"/>
    <property type="molecule type" value="Genomic_DNA"/>
</dbReference>
<organism evidence="4 5">
    <name type="scientific">Ensete ventricosum</name>
    <name type="common">Abyssinian banana</name>
    <name type="synonym">Musa ensete</name>
    <dbReference type="NCBI Taxonomy" id="4639"/>
    <lineage>
        <taxon>Eukaryota</taxon>
        <taxon>Viridiplantae</taxon>
        <taxon>Streptophyta</taxon>
        <taxon>Embryophyta</taxon>
        <taxon>Tracheophyta</taxon>
        <taxon>Spermatophyta</taxon>
        <taxon>Magnoliopsida</taxon>
        <taxon>Liliopsida</taxon>
        <taxon>Zingiberales</taxon>
        <taxon>Musaceae</taxon>
        <taxon>Ensete</taxon>
    </lineage>
</organism>
<feature type="compositionally biased region" description="Basic residues" evidence="2">
    <location>
        <begin position="10"/>
        <end position="20"/>
    </location>
</feature>
<reference evidence="4 5" key="1">
    <citation type="submission" date="2022-12" db="EMBL/GenBank/DDBJ databases">
        <title>Chromosome-scale assembly of the Ensete ventricosum genome.</title>
        <authorList>
            <person name="Dussert Y."/>
            <person name="Stocks J."/>
            <person name="Wendawek A."/>
            <person name="Woldeyes F."/>
            <person name="Nichols R.A."/>
            <person name="Borrell J.S."/>
        </authorList>
    </citation>
    <scope>NUCLEOTIDE SEQUENCE [LARGE SCALE GENOMIC DNA]</scope>
    <source>
        <strain evidence="5">cv. Maze</strain>
        <tissue evidence="4">Seeds</tissue>
    </source>
</reference>
<dbReference type="SUPFAM" id="SSF47005">
    <property type="entry name" value="Peripheral subunit-binding domain of 2-oxo acid dehydrogenase complex"/>
    <property type="match status" value="1"/>
</dbReference>
<feature type="region of interest" description="Disordered" evidence="2">
    <location>
        <begin position="1"/>
        <end position="32"/>
    </location>
</feature>
<name>A0AAV8RDK4_ENSVE</name>
<dbReference type="PANTHER" id="PTHR23151:SF75">
    <property type="entry name" value="DIHYDROLIPOYLLYSINE-RESIDUE ACETYLTRANSFERASE COMPONENT 5 OF PYRUVATE DEHYDROGENASE COMPLEX, CHLOROPLASTIC"/>
    <property type="match status" value="1"/>
</dbReference>
<dbReference type="InterPro" id="IPR036625">
    <property type="entry name" value="E3-bd_dom_sf"/>
</dbReference>
<protein>
    <recommendedName>
        <fullName evidence="3">Peripheral subunit-binding (PSBD) domain-containing protein</fullName>
    </recommendedName>
</protein>
<comment type="caution">
    <text evidence="4">The sequence shown here is derived from an EMBL/GenBank/DDBJ whole genome shotgun (WGS) entry which is preliminary data.</text>
</comment>
<dbReference type="Pfam" id="PF02817">
    <property type="entry name" value="E3_binding"/>
    <property type="match status" value="1"/>
</dbReference>
<evidence type="ECO:0000313" key="4">
    <source>
        <dbReference type="EMBL" id="KAJ8493915.1"/>
    </source>
</evidence>
<dbReference type="GO" id="GO:0006086">
    <property type="term" value="P:pyruvate decarboxylation to acetyl-CoA"/>
    <property type="evidence" value="ECO:0007669"/>
    <property type="project" value="InterPro"/>
</dbReference>
<sequence length="317" mass="33664">MVEGGGVAPRRLRHRPPRRVPGRDPPHQNPSLLHRHWRFRFSSSSRSSTRLSSPANRSVSETLSGGRLFFAHSASDGVRRIVATPYAKKFAKDLKLDLTGLSGPGPMGRIVAKDVEIAAASAAAMPIAPPKATVESGSARSPTSPAIELGTVVPFITIQGAVSKNMAESLSVPTFQVGYTITTNALSHLYKKTKSKGVTMTALLANATSTRVHTRLISTHCEGNVRNWLIRQEQSSCNLMSITLGAIMAVGASQPTVAAAEDGRIGVKSQMQVNVTADHSVIYGAAFLQALATIIKDPKDLTLLSAAIKLVSEEAIA</sequence>
<dbReference type="Pfam" id="PF00198">
    <property type="entry name" value="2-oxoacid_dh"/>
    <property type="match status" value="1"/>
</dbReference>
<dbReference type="GO" id="GO:0009941">
    <property type="term" value="C:chloroplast envelope"/>
    <property type="evidence" value="ECO:0007669"/>
    <property type="project" value="TreeGrafter"/>
</dbReference>
<evidence type="ECO:0000259" key="3">
    <source>
        <dbReference type="PROSITE" id="PS51826"/>
    </source>
</evidence>
<keyword evidence="5" id="KW-1185">Reference proteome</keyword>
<dbReference type="Gene3D" id="4.10.320.10">
    <property type="entry name" value="E3-binding domain"/>
    <property type="match status" value="1"/>
</dbReference>
<comment type="similarity">
    <text evidence="1">Belongs to the 2-oxoacid dehydrogenase family.</text>
</comment>
<dbReference type="Proteomes" id="UP001222027">
    <property type="component" value="Unassembled WGS sequence"/>
</dbReference>
<evidence type="ECO:0000256" key="2">
    <source>
        <dbReference type="SAM" id="MobiDB-lite"/>
    </source>
</evidence>
<dbReference type="PROSITE" id="PS51826">
    <property type="entry name" value="PSBD"/>
    <property type="match status" value="1"/>
</dbReference>
<dbReference type="InterPro" id="IPR001078">
    <property type="entry name" value="2-oxoacid_DH_actylTfrase"/>
</dbReference>
<dbReference type="GO" id="GO:0009534">
    <property type="term" value="C:chloroplast thylakoid"/>
    <property type="evidence" value="ECO:0007669"/>
    <property type="project" value="TreeGrafter"/>
</dbReference>